<reference evidence="1 2" key="2">
    <citation type="submission" date="2018-11" db="EMBL/GenBank/DDBJ databases">
        <authorList>
            <consortium name="Pathogen Informatics"/>
        </authorList>
    </citation>
    <scope>NUCLEOTIDE SEQUENCE [LARGE SCALE GENOMIC DNA]</scope>
</reference>
<dbReference type="EMBL" id="UZAJ01003773">
    <property type="protein sequence ID" value="VDO40950.1"/>
    <property type="molecule type" value="Genomic_DNA"/>
</dbReference>
<sequence>MTNYLAKNLSRNSQPNPFPSSHPFQHLFQLMCSFLSLCRFVANLRVSRVDRSATVVGFRSD</sequence>
<dbReference type="WBParaSite" id="OFLC_0000475501-mRNA-1">
    <property type="protein sequence ID" value="OFLC_0000475501-mRNA-1"/>
    <property type="gene ID" value="OFLC_0000475501"/>
</dbReference>
<organism evidence="3">
    <name type="scientific">Onchocerca flexuosa</name>
    <dbReference type="NCBI Taxonomy" id="387005"/>
    <lineage>
        <taxon>Eukaryota</taxon>
        <taxon>Metazoa</taxon>
        <taxon>Ecdysozoa</taxon>
        <taxon>Nematoda</taxon>
        <taxon>Chromadorea</taxon>
        <taxon>Rhabditida</taxon>
        <taxon>Spirurina</taxon>
        <taxon>Spiruromorpha</taxon>
        <taxon>Filarioidea</taxon>
        <taxon>Onchocercidae</taxon>
        <taxon>Onchocerca</taxon>
    </lineage>
</organism>
<evidence type="ECO:0000313" key="2">
    <source>
        <dbReference type="Proteomes" id="UP000267606"/>
    </source>
</evidence>
<accession>A0A183HB94</accession>
<dbReference type="Proteomes" id="UP000267606">
    <property type="component" value="Unassembled WGS sequence"/>
</dbReference>
<name>A0A183HB94_9BILA</name>
<evidence type="ECO:0000313" key="1">
    <source>
        <dbReference type="EMBL" id="VDO40950.1"/>
    </source>
</evidence>
<evidence type="ECO:0000313" key="3">
    <source>
        <dbReference type="WBParaSite" id="OFLC_0000475501-mRNA-1"/>
    </source>
</evidence>
<proteinExistence type="predicted"/>
<gene>
    <name evidence="1" type="ORF">OFLC_LOCUS4754</name>
</gene>
<protein>
    <submittedName>
        <fullName evidence="1 3">Uncharacterized protein</fullName>
    </submittedName>
</protein>
<dbReference type="AlphaFoldDB" id="A0A183HB94"/>
<keyword evidence="2" id="KW-1185">Reference proteome</keyword>
<reference evidence="3" key="1">
    <citation type="submission" date="2016-06" db="UniProtKB">
        <authorList>
            <consortium name="WormBaseParasite"/>
        </authorList>
    </citation>
    <scope>IDENTIFICATION</scope>
</reference>